<feature type="compositionally biased region" description="Polar residues" evidence="1">
    <location>
        <begin position="459"/>
        <end position="468"/>
    </location>
</feature>
<feature type="region of interest" description="Disordered" evidence="1">
    <location>
        <begin position="220"/>
        <end position="239"/>
    </location>
</feature>
<accession>A0A168KC91</accession>
<evidence type="ECO:0000313" key="2">
    <source>
        <dbReference type="EMBL" id="OAA81505.1"/>
    </source>
</evidence>
<evidence type="ECO:0000313" key="3">
    <source>
        <dbReference type="Proteomes" id="UP000076881"/>
    </source>
</evidence>
<dbReference type="AlphaFoldDB" id="A0A168KC91"/>
<name>A0A168KC91_CORDF</name>
<feature type="compositionally biased region" description="Basic residues" evidence="1">
    <location>
        <begin position="67"/>
        <end position="77"/>
    </location>
</feature>
<feature type="compositionally biased region" description="Pro residues" evidence="1">
    <location>
        <begin position="783"/>
        <end position="797"/>
    </location>
</feature>
<feature type="compositionally biased region" description="Low complexity" evidence="1">
    <location>
        <begin position="47"/>
        <end position="65"/>
    </location>
</feature>
<sequence length="845" mass="92565">MPPDEAAAGTETRGPSHYLSLRSRRSNRYLADALKQPAQKEEPPLPQLQYAPQPLLQSLQQPLAPKSSKRSLRHIFSRSKLSKDKAEPSATTQNAPKSDLRTPHTASTDNGNASNVHAPPLPEPARNLSAAAKRASSVPRARSLRRQSHAVTPAVPGRKVSIQENTSHESLAAWEMPQLFKAFPQTIRQATLPAVTMSTEMVLRLHERNISAALAAEQLTMEERNPKEKTKKKHGKNPSLSNLQWTTKIYLLTTSGHLLQYSGAGNYDRLPEKVLKLSHTSAAFVTDSIPGQHWVLQVSSSTELNAVNPVNETKSILSKLSILAGEKRETANILMVFESPGDLDSWMATLRGEIEKLGGKRKLSETGVPERPAAPRQAPRAIVVRDSMRFSSTNPSRRGSSSDCDLTLRVGDFHHSREQSLDEVSTTNSVVSQDGRQLDNLRDSNGNRLSFASADRRTAVTSAASSPERSPIADAFPRNSTETCDSFEYSHGSKKADAKLRPNASVIASRRSTMQNAGLFIDVSADNRNSQSEDPFLPMPNEALESPTGLVAPNFSVPQSSTRRFSHVRINSSNSQSPPSPNTVTFASRCLRSKPPPALRSSRPLSMVADHQSPRPELPVRPPTADGTSRQGLSPVKEQAREQRQRHPRRHSPRSSADVKSDMTSPRSSLASSDLITSPSPSYRISPRRARPPLAGMRRNSPDFDMRAVRASKRLSTVAHEPLTLPISTWNRNISRRQSTMGSIPSEPPAPQQETRRASLNTGFTALGHRRHSSSDEHRPASVLPPMPPPPAGPLPALPDAATTPKTDKERAILNRRSMPHMMPPPVPPPLRELPPLPPTASLRV</sequence>
<feature type="region of interest" description="Disordered" evidence="1">
    <location>
        <begin position="768"/>
        <end position="845"/>
    </location>
</feature>
<gene>
    <name evidence="2" type="ORF">LEL_01050</name>
</gene>
<proteinExistence type="predicted"/>
<feature type="compositionally biased region" description="Polar residues" evidence="1">
    <location>
        <begin position="662"/>
        <end position="677"/>
    </location>
</feature>
<comment type="caution">
    <text evidence="2">The sequence shown here is derived from an EMBL/GenBank/DDBJ whole genome shotgun (WGS) entry which is preliminary data.</text>
</comment>
<evidence type="ECO:0000256" key="1">
    <source>
        <dbReference type="SAM" id="MobiDB-lite"/>
    </source>
</evidence>
<feature type="compositionally biased region" description="Low complexity" evidence="1">
    <location>
        <begin position="369"/>
        <end position="402"/>
    </location>
</feature>
<reference evidence="2 3" key="1">
    <citation type="journal article" date="2016" name="Genome Biol. Evol.">
        <title>Divergent and convergent evolution of fungal pathogenicity.</title>
        <authorList>
            <person name="Shang Y."/>
            <person name="Xiao G."/>
            <person name="Zheng P."/>
            <person name="Cen K."/>
            <person name="Zhan S."/>
            <person name="Wang C."/>
        </authorList>
    </citation>
    <scope>NUCLEOTIDE SEQUENCE [LARGE SCALE GENOMIC DNA]</scope>
    <source>
        <strain evidence="2 3">RCEF 1005</strain>
    </source>
</reference>
<dbReference type="Proteomes" id="UP000076881">
    <property type="component" value="Unassembled WGS sequence"/>
</dbReference>
<feature type="compositionally biased region" description="Pro residues" evidence="1">
    <location>
        <begin position="822"/>
        <end position="839"/>
    </location>
</feature>
<feature type="compositionally biased region" description="Polar residues" evidence="1">
    <location>
        <begin position="422"/>
        <end position="435"/>
    </location>
</feature>
<protein>
    <submittedName>
        <fullName evidence="2">Soluble quinoprotein glucose/sorbosone dehydrogenase</fullName>
    </submittedName>
</protein>
<feature type="compositionally biased region" description="Polar residues" evidence="1">
    <location>
        <begin position="104"/>
        <end position="115"/>
    </location>
</feature>
<feature type="region of interest" description="Disordered" evidence="1">
    <location>
        <begin position="361"/>
        <end position="404"/>
    </location>
</feature>
<feature type="region of interest" description="Disordered" evidence="1">
    <location>
        <begin position="529"/>
        <end position="701"/>
    </location>
</feature>
<dbReference type="OrthoDB" id="1749473at2759"/>
<organism evidence="2 3">
    <name type="scientific">Akanthomyces lecanii RCEF 1005</name>
    <dbReference type="NCBI Taxonomy" id="1081108"/>
    <lineage>
        <taxon>Eukaryota</taxon>
        <taxon>Fungi</taxon>
        <taxon>Dikarya</taxon>
        <taxon>Ascomycota</taxon>
        <taxon>Pezizomycotina</taxon>
        <taxon>Sordariomycetes</taxon>
        <taxon>Hypocreomycetidae</taxon>
        <taxon>Hypocreales</taxon>
        <taxon>Cordycipitaceae</taxon>
        <taxon>Akanthomyces</taxon>
        <taxon>Cordyceps confragosa</taxon>
    </lineage>
</organism>
<feature type="region of interest" description="Disordered" evidence="1">
    <location>
        <begin position="417"/>
        <end position="496"/>
    </location>
</feature>
<feature type="region of interest" description="Disordered" evidence="1">
    <location>
        <begin position="1"/>
        <end position="161"/>
    </location>
</feature>
<keyword evidence="3" id="KW-1185">Reference proteome</keyword>
<dbReference type="STRING" id="1081108.A0A168KC91"/>
<dbReference type="EMBL" id="AZHF01000001">
    <property type="protein sequence ID" value="OAA81505.1"/>
    <property type="molecule type" value="Genomic_DNA"/>
</dbReference>